<dbReference type="PANTHER" id="PTHR42781">
    <property type="entry name" value="SPERMIDINE/PUTRESCINE IMPORT ATP-BINDING PROTEIN POTA"/>
    <property type="match status" value="1"/>
</dbReference>
<name>A0A382LQ68_9ZZZZ</name>
<evidence type="ECO:0000259" key="4">
    <source>
        <dbReference type="PROSITE" id="PS50893"/>
    </source>
</evidence>
<dbReference type="InterPro" id="IPR003593">
    <property type="entry name" value="AAA+_ATPase"/>
</dbReference>
<dbReference type="InterPro" id="IPR017871">
    <property type="entry name" value="ABC_transporter-like_CS"/>
</dbReference>
<dbReference type="Gene3D" id="2.40.50.100">
    <property type="match status" value="1"/>
</dbReference>
<dbReference type="PROSITE" id="PS00211">
    <property type="entry name" value="ABC_TRANSPORTER_1"/>
    <property type="match status" value="1"/>
</dbReference>
<proteinExistence type="predicted"/>
<dbReference type="GO" id="GO:0005524">
    <property type="term" value="F:ATP binding"/>
    <property type="evidence" value="ECO:0007669"/>
    <property type="project" value="UniProtKB-KW"/>
</dbReference>
<dbReference type="Gene3D" id="3.40.50.300">
    <property type="entry name" value="P-loop containing nucleotide triphosphate hydrolases"/>
    <property type="match status" value="1"/>
</dbReference>
<evidence type="ECO:0000313" key="5">
    <source>
        <dbReference type="EMBL" id="SVC37407.1"/>
    </source>
</evidence>
<feature type="domain" description="ABC transporter" evidence="4">
    <location>
        <begin position="7"/>
        <end position="237"/>
    </location>
</feature>
<protein>
    <recommendedName>
        <fullName evidence="4">ABC transporter domain-containing protein</fullName>
    </recommendedName>
</protein>
<accession>A0A382LQ68</accession>
<feature type="non-terminal residue" evidence="5">
    <location>
        <position position="324"/>
    </location>
</feature>
<dbReference type="InterPro" id="IPR050093">
    <property type="entry name" value="ABC_SmlMolc_Importer"/>
</dbReference>
<dbReference type="InterPro" id="IPR027417">
    <property type="entry name" value="P-loop_NTPase"/>
</dbReference>
<organism evidence="5">
    <name type="scientific">marine metagenome</name>
    <dbReference type="NCBI Taxonomy" id="408172"/>
    <lineage>
        <taxon>unclassified sequences</taxon>
        <taxon>metagenomes</taxon>
        <taxon>ecological metagenomes</taxon>
    </lineage>
</organism>
<dbReference type="EMBL" id="UINC01087762">
    <property type="protein sequence ID" value="SVC37407.1"/>
    <property type="molecule type" value="Genomic_DNA"/>
</dbReference>
<dbReference type="GO" id="GO:0022857">
    <property type="term" value="F:transmembrane transporter activity"/>
    <property type="evidence" value="ECO:0007669"/>
    <property type="project" value="UniProtKB-ARBA"/>
</dbReference>
<gene>
    <name evidence="5" type="ORF">METZ01_LOCUS290261</name>
</gene>
<dbReference type="GO" id="GO:1902495">
    <property type="term" value="C:transmembrane transporter complex"/>
    <property type="evidence" value="ECO:0007669"/>
    <property type="project" value="UniProtKB-ARBA"/>
</dbReference>
<keyword evidence="2" id="KW-0547">Nucleotide-binding</keyword>
<dbReference type="PROSITE" id="PS50893">
    <property type="entry name" value="ABC_TRANSPORTER_2"/>
    <property type="match status" value="1"/>
</dbReference>
<evidence type="ECO:0000256" key="3">
    <source>
        <dbReference type="ARBA" id="ARBA00022840"/>
    </source>
</evidence>
<dbReference type="Pfam" id="PF00005">
    <property type="entry name" value="ABC_tran"/>
    <property type="match status" value="1"/>
</dbReference>
<dbReference type="SUPFAM" id="SSF50331">
    <property type="entry name" value="MOP-like"/>
    <property type="match status" value="1"/>
</dbReference>
<dbReference type="PANTHER" id="PTHR42781:SF4">
    <property type="entry name" value="SPERMIDINE_PUTRESCINE IMPORT ATP-BINDING PROTEIN POTA"/>
    <property type="match status" value="1"/>
</dbReference>
<dbReference type="AlphaFoldDB" id="A0A382LQ68"/>
<reference evidence="5" key="1">
    <citation type="submission" date="2018-05" db="EMBL/GenBank/DDBJ databases">
        <authorList>
            <person name="Lanie J.A."/>
            <person name="Ng W.-L."/>
            <person name="Kazmierczak K.M."/>
            <person name="Andrzejewski T.M."/>
            <person name="Davidsen T.M."/>
            <person name="Wayne K.J."/>
            <person name="Tettelin H."/>
            <person name="Glass J.I."/>
            <person name="Rusch D."/>
            <person name="Podicherti R."/>
            <person name="Tsui H.-C.T."/>
            <person name="Winkler M.E."/>
        </authorList>
    </citation>
    <scope>NUCLEOTIDE SEQUENCE</scope>
</reference>
<dbReference type="SMART" id="SM00382">
    <property type="entry name" value="AAA"/>
    <property type="match status" value="1"/>
</dbReference>
<dbReference type="InterPro" id="IPR008995">
    <property type="entry name" value="Mo/tungstate-bd_C_term_dom"/>
</dbReference>
<dbReference type="InterPro" id="IPR003439">
    <property type="entry name" value="ABC_transporter-like_ATP-bd"/>
</dbReference>
<keyword evidence="1" id="KW-0813">Transport</keyword>
<dbReference type="FunFam" id="3.40.50.300:FF:000042">
    <property type="entry name" value="Maltose/maltodextrin ABC transporter, ATP-binding protein"/>
    <property type="match status" value="1"/>
</dbReference>
<sequence>MERTGHCRLTDLSKRYGEAVALRKVNLDIPAGRYCCLVGPSGCGKTTTLRLIAGHETVSDGTITIDDVRMNEREPAQRPTAMMFQDYALFPHLNCLDNVAFSLKMSGVSKPERHARARELLALVHMEEYQKRLPNQLSGGQQQRVALARALVTNPSVLLLDEPLSALDPFLRVRMRDELRRLQQELNLTFVHVTHSQEEAMALADMVVVMNQGEIEQVDSPQAVYNQPASIFVARFIGGHNIFQADVVSIQGESAHLSGSAGNFQVPADDLAEGKGVAFAVRSDKISVGAQAGDVGENAVAGRNRSIEYQGAWVKLCLDADDMD</sequence>
<keyword evidence="3" id="KW-0067">ATP-binding</keyword>
<evidence type="ECO:0000256" key="1">
    <source>
        <dbReference type="ARBA" id="ARBA00022448"/>
    </source>
</evidence>
<dbReference type="GO" id="GO:0005886">
    <property type="term" value="C:plasma membrane"/>
    <property type="evidence" value="ECO:0007669"/>
    <property type="project" value="UniProtKB-ARBA"/>
</dbReference>
<dbReference type="SUPFAM" id="SSF52540">
    <property type="entry name" value="P-loop containing nucleoside triphosphate hydrolases"/>
    <property type="match status" value="1"/>
</dbReference>
<evidence type="ECO:0000256" key="2">
    <source>
        <dbReference type="ARBA" id="ARBA00022741"/>
    </source>
</evidence>
<dbReference type="GO" id="GO:0016887">
    <property type="term" value="F:ATP hydrolysis activity"/>
    <property type="evidence" value="ECO:0007669"/>
    <property type="project" value="InterPro"/>
</dbReference>
<feature type="non-terminal residue" evidence="5">
    <location>
        <position position="1"/>
    </location>
</feature>